<dbReference type="PANTHER" id="PTHR46291:SF12">
    <property type="entry name" value="C2 CALCIUM-DEPENDENT DOMAIN-CONTAINING PROTEIN 4C"/>
    <property type="match status" value="1"/>
</dbReference>
<reference evidence="2" key="1">
    <citation type="thesis" date="2020" institute="ProQuest LLC" country="789 East Eisenhower Parkway, Ann Arbor, MI, USA">
        <title>Comparative Genomics and Chromosome Evolution.</title>
        <authorList>
            <person name="Mudd A.B."/>
        </authorList>
    </citation>
    <scope>NUCLEOTIDE SEQUENCE</scope>
    <source>
        <strain evidence="2">HN-11 Male</strain>
        <tissue evidence="2">Kidney and liver</tissue>
    </source>
</reference>
<organism evidence="2 3">
    <name type="scientific">Eleutherodactylus coqui</name>
    <name type="common">Puerto Rican coqui</name>
    <dbReference type="NCBI Taxonomy" id="57060"/>
    <lineage>
        <taxon>Eukaryota</taxon>
        <taxon>Metazoa</taxon>
        <taxon>Chordata</taxon>
        <taxon>Craniata</taxon>
        <taxon>Vertebrata</taxon>
        <taxon>Euteleostomi</taxon>
        <taxon>Amphibia</taxon>
        <taxon>Batrachia</taxon>
        <taxon>Anura</taxon>
        <taxon>Neobatrachia</taxon>
        <taxon>Hyloidea</taxon>
        <taxon>Eleutherodactylidae</taxon>
        <taxon>Eleutherodactylinae</taxon>
        <taxon>Eleutherodactylus</taxon>
        <taxon>Eleutherodactylus</taxon>
    </lineage>
</organism>
<dbReference type="Pfam" id="PF00168">
    <property type="entry name" value="C2"/>
    <property type="match status" value="1"/>
</dbReference>
<dbReference type="InterPro" id="IPR043549">
    <property type="entry name" value="C2C4C/C2C4D"/>
</dbReference>
<sequence>MLTMVGKEKPKHYHPTYTNVLTPDSIPEFFIPPRHQTQKELSLNPKYLSIPDLSMPVFEAVRPSWFETHTIQVDSVEDTLEEENTNADPQSQAALSLPHLPKTQTCYGFCTLLESPNTRRKESLFHNDPVNPAILLPRSRSNTISCRGISAPNCCSTLKLQPLKRSGTLDSDTTSSTDSSPFSSPLLHRSLPMMLLKAFNQDNKLYRTLKVGYKSSALRNSSVSTDEDSSTDSSPCVTRRASQEWAYHSPADFNTGLLLSPGQFPIDNAVTLDTGGILRLSTEYRPENLRLRIRLVSVEGLYKQSVDPKNISCYISLSLVPGKNQKQRSTLIRGSRNPIFNEDFFFEGLEPQDLLQKTLKIKAINRGCGIRRENILGISKLYLLNVLVL</sequence>
<evidence type="ECO:0000313" key="3">
    <source>
        <dbReference type="Proteomes" id="UP000770717"/>
    </source>
</evidence>
<dbReference type="Gene3D" id="2.60.40.150">
    <property type="entry name" value="C2 domain"/>
    <property type="match status" value="1"/>
</dbReference>
<dbReference type="OrthoDB" id="9947256at2759"/>
<gene>
    <name evidence="2" type="ORF">GDO78_005539</name>
</gene>
<comment type="caution">
    <text evidence="2">The sequence shown here is derived from an EMBL/GenBank/DDBJ whole genome shotgun (WGS) entry which is preliminary data.</text>
</comment>
<dbReference type="SUPFAM" id="SSF49562">
    <property type="entry name" value="C2 domain (Calcium/lipid-binding domain, CaLB)"/>
    <property type="match status" value="1"/>
</dbReference>
<dbReference type="PROSITE" id="PS50004">
    <property type="entry name" value="C2"/>
    <property type="match status" value="1"/>
</dbReference>
<evidence type="ECO:0000259" key="1">
    <source>
        <dbReference type="PROSITE" id="PS50004"/>
    </source>
</evidence>
<dbReference type="AlphaFoldDB" id="A0A8J6KE70"/>
<evidence type="ECO:0000313" key="2">
    <source>
        <dbReference type="EMBL" id="KAG9489637.1"/>
    </source>
</evidence>
<dbReference type="Proteomes" id="UP000770717">
    <property type="component" value="Unassembled WGS sequence"/>
</dbReference>
<dbReference type="PANTHER" id="PTHR46291">
    <property type="entry name" value="C2 DOMAIN-CONTAINING PROTEIN"/>
    <property type="match status" value="1"/>
</dbReference>
<proteinExistence type="predicted"/>
<name>A0A8J6KE70_ELECQ</name>
<feature type="domain" description="C2" evidence="1">
    <location>
        <begin position="274"/>
        <end position="389"/>
    </location>
</feature>
<protein>
    <recommendedName>
        <fullName evidence="1">C2 domain-containing protein</fullName>
    </recommendedName>
</protein>
<dbReference type="InterPro" id="IPR035892">
    <property type="entry name" value="C2_domain_sf"/>
</dbReference>
<dbReference type="InterPro" id="IPR000008">
    <property type="entry name" value="C2_dom"/>
</dbReference>
<dbReference type="EMBL" id="WNTK01000002">
    <property type="protein sequence ID" value="KAG9489637.1"/>
    <property type="molecule type" value="Genomic_DNA"/>
</dbReference>
<keyword evidence="3" id="KW-1185">Reference proteome</keyword>
<accession>A0A8J6KE70</accession>